<dbReference type="InterPro" id="IPR035979">
    <property type="entry name" value="RBD_domain_sf"/>
</dbReference>
<dbReference type="SUPFAM" id="SSF54928">
    <property type="entry name" value="RNA-binding domain, RBD"/>
    <property type="match status" value="1"/>
</dbReference>
<keyword evidence="5" id="KW-1185">Reference proteome</keyword>
<reference evidence="4" key="1">
    <citation type="submission" date="2023-10" db="EMBL/GenBank/DDBJ databases">
        <title>Chromosome-level genome of the transformable northern wattle, Acacia crassicarpa.</title>
        <authorList>
            <person name="Massaro I."/>
            <person name="Sinha N.R."/>
            <person name="Poethig S."/>
            <person name="Leichty A.R."/>
        </authorList>
    </citation>
    <scope>NUCLEOTIDE SEQUENCE</scope>
    <source>
        <strain evidence="4">Acra3RX</strain>
        <tissue evidence="4">Leaf</tissue>
    </source>
</reference>
<dbReference type="PANTHER" id="PTHR48024">
    <property type="entry name" value="GEO13361P1-RELATED"/>
    <property type="match status" value="1"/>
</dbReference>
<dbReference type="InterPro" id="IPR000504">
    <property type="entry name" value="RRM_dom"/>
</dbReference>
<keyword evidence="1 2" id="KW-0694">RNA-binding</keyword>
<sequence>MAAADAGYTCRVSGLTRDTDREALLEAFASFDKITDSKVVNNCGFITFSSEQAMRDPVDGMNGQDLDGCNINVSKHLGRPNGGSGDHGGGSSVPICRLDILRSPDVRLFRLGSLVGRLTLISGGDGLRRLGLGLRFGSRSLGLSLGVSHHHVGFGLCVRRGVTVAVRVSHGCFSIAVCRARKKKRVGIF</sequence>
<evidence type="ECO:0000313" key="5">
    <source>
        <dbReference type="Proteomes" id="UP001293593"/>
    </source>
</evidence>
<accession>A0AAE1MWI9</accession>
<evidence type="ECO:0000256" key="1">
    <source>
        <dbReference type="ARBA" id="ARBA00022884"/>
    </source>
</evidence>
<evidence type="ECO:0000259" key="3">
    <source>
        <dbReference type="PROSITE" id="PS50102"/>
    </source>
</evidence>
<proteinExistence type="predicted"/>
<evidence type="ECO:0000313" key="4">
    <source>
        <dbReference type="EMBL" id="KAK4278547.1"/>
    </source>
</evidence>
<dbReference type="Proteomes" id="UP001293593">
    <property type="component" value="Unassembled WGS sequence"/>
</dbReference>
<dbReference type="Pfam" id="PF00076">
    <property type="entry name" value="RRM_1"/>
    <property type="match status" value="1"/>
</dbReference>
<organism evidence="4 5">
    <name type="scientific">Acacia crassicarpa</name>
    <name type="common">northern wattle</name>
    <dbReference type="NCBI Taxonomy" id="499986"/>
    <lineage>
        <taxon>Eukaryota</taxon>
        <taxon>Viridiplantae</taxon>
        <taxon>Streptophyta</taxon>
        <taxon>Embryophyta</taxon>
        <taxon>Tracheophyta</taxon>
        <taxon>Spermatophyta</taxon>
        <taxon>Magnoliopsida</taxon>
        <taxon>eudicotyledons</taxon>
        <taxon>Gunneridae</taxon>
        <taxon>Pentapetalae</taxon>
        <taxon>rosids</taxon>
        <taxon>fabids</taxon>
        <taxon>Fabales</taxon>
        <taxon>Fabaceae</taxon>
        <taxon>Caesalpinioideae</taxon>
        <taxon>mimosoid clade</taxon>
        <taxon>Acacieae</taxon>
        <taxon>Acacia</taxon>
    </lineage>
</organism>
<dbReference type="PANTHER" id="PTHR48024:SF56">
    <property type="entry name" value="HETEROGENEOUS NUCLEAR RIBONUCLEOPROTEIN A0"/>
    <property type="match status" value="1"/>
</dbReference>
<dbReference type="EMBL" id="JAWXYG010000003">
    <property type="protein sequence ID" value="KAK4278547.1"/>
    <property type="molecule type" value="Genomic_DNA"/>
</dbReference>
<dbReference type="AlphaFoldDB" id="A0AAE1MWI9"/>
<protein>
    <recommendedName>
        <fullName evidence="3">RRM domain-containing protein</fullName>
    </recommendedName>
</protein>
<comment type="caution">
    <text evidence="4">The sequence shown here is derived from an EMBL/GenBank/DDBJ whole genome shotgun (WGS) entry which is preliminary data.</text>
</comment>
<evidence type="ECO:0000256" key="2">
    <source>
        <dbReference type="PROSITE-ProRule" id="PRU00176"/>
    </source>
</evidence>
<dbReference type="Gene3D" id="3.30.70.330">
    <property type="match status" value="1"/>
</dbReference>
<dbReference type="InterPro" id="IPR012677">
    <property type="entry name" value="Nucleotide-bd_a/b_plait_sf"/>
</dbReference>
<dbReference type="InterPro" id="IPR050886">
    <property type="entry name" value="RNA-binding_reg"/>
</dbReference>
<name>A0AAE1MWI9_9FABA</name>
<dbReference type="SMART" id="SM00360">
    <property type="entry name" value="RRM"/>
    <property type="match status" value="1"/>
</dbReference>
<gene>
    <name evidence="4" type="ORF">QN277_016381</name>
</gene>
<feature type="domain" description="RRM" evidence="3">
    <location>
        <begin position="8"/>
        <end position="78"/>
    </location>
</feature>
<dbReference type="PROSITE" id="PS50102">
    <property type="entry name" value="RRM"/>
    <property type="match status" value="1"/>
</dbReference>
<dbReference type="GO" id="GO:0003723">
    <property type="term" value="F:RNA binding"/>
    <property type="evidence" value="ECO:0007669"/>
    <property type="project" value="UniProtKB-UniRule"/>
</dbReference>